<evidence type="ECO:0000256" key="6">
    <source>
        <dbReference type="ARBA" id="ARBA00022843"/>
    </source>
</evidence>
<feature type="domain" description="KANL2-like probable zinc-finger" evidence="14">
    <location>
        <begin position="356"/>
        <end position="415"/>
    </location>
</feature>
<evidence type="ECO:0000256" key="13">
    <source>
        <dbReference type="ARBA" id="ARBA00093543"/>
    </source>
</evidence>
<dbReference type="GO" id="GO:0005634">
    <property type="term" value="C:nucleus"/>
    <property type="evidence" value="ECO:0007669"/>
    <property type="project" value="UniProtKB-SubCell"/>
</dbReference>
<evidence type="ECO:0000256" key="4">
    <source>
        <dbReference type="ARBA" id="ARBA00022499"/>
    </source>
</evidence>
<proteinExistence type="predicted"/>
<accession>A0A232F823</accession>
<dbReference type="Proteomes" id="UP000215335">
    <property type="component" value="Unassembled WGS sequence"/>
</dbReference>
<evidence type="ECO:0000256" key="9">
    <source>
        <dbReference type="ARBA" id="ARBA00023242"/>
    </source>
</evidence>
<keyword evidence="5" id="KW-0597">Phosphoprotein</keyword>
<dbReference type="PANTHER" id="PTHR13453:SF1">
    <property type="entry name" value="KAT8 REGULATORY NSL COMPLEX SUBUNIT 2"/>
    <property type="match status" value="1"/>
</dbReference>
<reference evidence="15 16" key="1">
    <citation type="journal article" date="2017" name="Curr. Biol.">
        <title>The Evolution of Venom by Co-option of Single-Copy Genes.</title>
        <authorList>
            <person name="Martinson E.O."/>
            <person name="Mrinalini"/>
            <person name="Kelkar Y.D."/>
            <person name="Chang C.H."/>
            <person name="Werren J.H."/>
        </authorList>
    </citation>
    <scope>NUCLEOTIDE SEQUENCE [LARGE SCALE GENOMIC DNA]</scope>
    <source>
        <strain evidence="15 16">Alberta</strain>
        <tissue evidence="15">Whole body</tissue>
    </source>
</reference>
<sequence length="519" mass="58965">MAEAWPGDFFHTAAVKLAIGFRVVFAERTGFRRERDMFRVPKATMPAPTVSALNPSAKQSKEQRCCAYSLYRCNRPLLDSYSYCLRHILEDSSAPFKPCSFIYNVNGRKCQHPAPKLEKKDVSYCAEHARRAQSAKDKSNKKHSLPESAETLILGLRHYVRQTNPDEKPEDINEEKDEILKPFTEIDSHAINAKGPTILNYVSSSDSDVEPTLISDTIRGTYLEDSDNESLHSPEEDPLRHAGVYTAEEVVYIAREKLMRLQSLYIDQFKRLQYTLREKRRKYLHALKKEKETLCSIHAQVKDSAKEKKIYEKLKALNSYHRRSGVEAILYKKSIERRAQVTEGPAQKPPSMQKCIFTEGGVKCGERTLPSSKYCRKHILKDQNQVLFKACGAIEADMQCHEPVPVIFDTNCVFHAQVPKEIKLEPMKVKEEKPEEKPPSLPPLVPIDPTQEKAAMEIDVVGDSMEIDPDDDMAGIMREMNDVVNKTSTFNESIASETSTDTAFSLSTQVNDKDDLVTK</sequence>
<comment type="subcellular location">
    <subcellularLocation>
        <location evidence="2">Mitochondrion</location>
    </subcellularLocation>
    <subcellularLocation>
        <location evidence="1">Nucleus</location>
    </subcellularLocation>
</comment>
<comment type="caution">
    <text evidence="15">The sequence shown here is derived from an EMBL/GenBank/DDBJ whole genome shotgun (WGS) entry which is preliminary data.</text>
</comment>
<evidence type="ECO:0000256" key="7">
    <source>
        <dbReference type="ARBA" id="ARBA00022853"/>
    </source>
</evidence>
<comment type="function">
    <text evidence="12">Non-catalytic component of the NSL histone acetyltransferase complex, a multiprotein complex that mediates histone H4 acetylation at 'Lys-5'- and 'Lys-8' (H4K5ac and H4K8ac) at transcription start sites and promotes transcription initiation. Required for NSL complex stability and for transcription of intraciliary transport genes in both ciliated and non-ciliated cells by regulating histone H4 acetylation at 'Lys-5'- and 'Lys-12' (H4K5ac and H4K12ac). This is necessary for cilium assembly in ciliated cells and for organization of the microtubule cytoskeleton in non-ciliated cells. Required within the NSL complex to maintain nuclear architecture stability by promoting KAT8-mediated acetylation of lamin LMNA.</text>
</comment>
<protein>
    <recommendedName>
        <fullName evidence="3">KAT8 regulatory NSL complex subunit 2</fullName>
    </recommendedName>
    <alternativeName>
        <fullName evidence="11">NSL complex protein NSL2</fullName>
    </alternativeName>
    <alternativeName>
        <fullName evidence="10">Non-specific lethal 2 homolog</fullName>
    </alternativeName>
</protein>
<evidence type="ECO:0000313" key="15">
    <source>
        <dbReference type="EMBL" id="OXU26640.1"/>
    </source>
</evidence>
<evidence type="ECO:0000256" key="8">
    <source>
        <dbReference type="ARBA" id="ARBA00023128"/>
    </source>
</evidence>
<gene>
    <name evidence="15" type="ORF">TSAR_004701</name>
</gene>
<evidence type="ECO:0000256" key="3">
    <source>
        <dbReference type="ARBA" id="ARBA00015508"/>
    </source>
</evidence>
<dbReference type="GO" id="GO:0044545">
    <property type="term" value="C:NSL complex"/>
    <property type="evidence" value="ECO:0007669"/>
    <property type="project" value="TreeGrafter"/>
</dbReference>
<keyword evidence="9" id="KW-0539">Nucleus</keyword>
<dbReference type="GO" id="GO:0006325">
    <property type="term" value="P:chromatin organization"/>
    <property type="evidence" value="ECO:0007669"/>
    <property type="project" value="UniProtKB-KW"/>
</dbReference>
<comment type="subunit">
    <text evidence="13">Component of the NSL complex at least composed of KAT8/MOF, KANSL1, KANSL2, KANSL3, MCRS1, PHF20, OGT1/OGT, WDR5 and HCFC1.</text>
</comment>
<keyword evidence="6" id="KW-0832">Ubl conjugation</keyword>
<evidence type="ECO:0000313" key="16">
    <source>
        <dbReference type="Proteomes" id="UP000215335"/>
    </source>
</evidence>
<evidence type="ECO:0000259" key="14">
    <source>
        <dbReference type="Pfam" id="PF13891"/>
    </source>
</evidence>
<evidence type="ECO:0000256" key="2">
    <source>
        <dbReference type="ARBA" id="ARBA00004173"/>
    </source>
</evidence>
<dbReference type="OrthoDB" id="677315at2759"/>
<name>A0A232F823_9HYME</name>
<dbReference type="STRING" id="543379.A0A232F823"/>
<dbReference type="Pfam" id="PF13891">
    <property type="entry name" value="zf-C3HC3H_KANSL2"/>
    <property type="match status" value="2"/>
</dbReference>
<keyword evidence="8" id="KW-0496">Mitochondrion</keyword>
<evidence type="ECO:0000256" key="11">
    <source>
        <dbReference type="ARBA" id="ARBA00033378"/>
    </source>
</evidence>
<organism evidence="15 16">
    <name type="scientific">Trichomalopsis sarcophagae</name>
    <dbReference type="NCBI Taxonomy" id="543379"/>
    <lineage>
        <taxon>Eukaryota</taxon>
        <taxon>Metazoa</taxon>
        <taxon>Ecdysozoa</taxon>
        <taxon>Arthropoda</taxon>
        <taxon>Hexapoda</taxon>
        <taxon>Insecta</taxon>
        <taxon>Pterygota</taxon>
        <taxon>Neoptera</taxon>
        <taxon>Endopterygota</taxon>
        <taxon>Hymenoptera</taxon>
        <taxon>Apocrita</taxon>
        <taxon>Proctotrupomorpha</taxon>
        <taxon>Chalcidoidea</taxon>
        <taxon>Pteromalidae</taxon>
        <taxon>Pteromalinae</taxon>
        <taxon>Trichomalopsis</taxon>
    </lineage>
</organism>
<evidence type="ECO:0000256" key="10">
    <source>
        <dbReference type="ARBA" id="ARBA00032947"/>
    </source>
</evidence>
<dbReference type="InterPro" id="IPR025927">
    <property type="entry name" value="Znf_KANL2-like"/>
</dbReference>
<dbReference type="GO" id="GO:0005739">
    <property type="term" value="C:mitochondrion"/>
    <property type="evidence" value="ECO:0007669"/>
    <property type="project" value="UniProtKB-SubCell"/>
</dbReference>
<feature type="domain" description="KANL2-like probable zinc-finger" evidence="14">
    <location>
        <begin position="66"/>
        <end position="129"/>
    </location>
</feature>
<evidence type="ECO:0000256" key="1">
    <source>
        <dbReference type="ARBA" id="ARBA00004123"/>
    </source>
</evidence>
<dbReference type="EMBL" id="NNAY01000761">
    <property type="protein sequence ID" value="OXU26640.1"/>
    <property type="molecule type" value="Genomic_DNA"/>
</dbReference>
<evidence type="ECO:0000256" key="12">
    <source>
        <dbReference type="ARBA" id="ARBA00093359"/>
    </source>
</evidence>
<keyword evidence="7" id="KW-0156">Chromatin regulator</keyword>
<keyword evidence="4" id="KW-1017">Isopeptide bond</keyword>
<dbReference type="PANTHER" id="PTHR13453">
    <property type="entry name" value="KAT8 REGULATORY NSL COMPLEX SUBUNIT 2"/>
    <property type="match status" value="1"/>
</dbReference>
<evidence type="ECO:0000256" key="5">
    <source>
        <dbReference type="ARBA" id="ARBA00022553"/>
    </source>
</evidence>
<dbReference type="InterPro" id="IPR026316">
    <property type="entry name" value="NSL2"/>
</dbReference>
<keyword evidence="16" id="KW-1185">Reference proteome</keyword>
<dbReference type="AlphaFoldDB" id="A0A232F823"/>